<protein>
    <submittedName>
        <fullName evidence="2">Wall-associated protein</fullName>
    </submittedName>
</protein>
<gene>
    <name evidence="2" type="ordered locus">EHR_11345</name>
</gene>
<evidence type="ECO:0000313" key="2">
    <source>
        <dbReference type="EMBL" id="AFM71148.1"/>
    </source>
</evidence>
<reference evidence="2 3" key="1">
    <citation type="journal article" date="2012" name="J. Bacteriol.">
        <title>Genome sequence of Enterococcus hirae (Streptococcus faecalis) ATCC 9790, a model organism for the study of ion transport, bioenergetics, and copper homeostasis.</title>
        <authorList>
            <person name="Gaechter T."/>
            <person name="Wunderlin C."/>
            <person name="Schmidheini T."/>
            <person name="Solioz M."/>
        </authorList>
    </citation>
    <scope>NUCLEOTIDE SEQUENCE [LARGE SCALE GENOMIC DNA]</scope>
    <source>
        <strain evidence="3">ATCC 9790 / DSM 20160 / JCM 8729 / LMG 6399 / NBRC 3181 / NCIMB 6459 / NCDO 1258 / NCTC 12367 / WDCM 00089 / R</strain>
    </source>
</reference>
<proteinExistence type="predicted"/>
<sequence>MLTSYQRGELRKTASSYLEKNLNVRIRFTVDEINLNYKVDEQVNLKYILVSDFEYSNQIGLMEPAYDPDLPRDGILIKNDTIYLLPQGAPHNGTIPEGKHFSVDSKSGNWRMKLVQLNIWGYQVTFTRLKIAPNQPEIFPMEIAYKPTYFYGIVKEYDAIDFSVDFPDAEASIGKLKASIKDSVHTLKQGDEVPNAVEYIESVENTRGNVKYEWKTSPDTSQPGVQEAKIVVSDDSGRTLEVTVPITIMPLPLEMLPKAGEHKVIQYGAVPKAADYFNVVNHYEESTYKIEWVKAPDMNQEGVQTCLAKATSSDGRTADSAVQIEVISNPGLEVKLKPLEERILGVSYPSLSSNFKNYIEEVTLLGEKVDVNELELVVDETTDTNFQTIGQKEVNITVKKKTSEASVWIKGTGTTTVNVLWGNTILMRSIDGHSAGAFTLDVSNSNTDSAALSIRQGLESPLNVAVGKLQDPFKLYYRLDILRNERTIYTQEVTNRATLQEIMNAFGDKENKIEVKIDDIIQITHPGKTANSSVVMIDEEEKDFTYGTENARYRVTAYGLDPAPVITAESARVFFLGEDINQLNPQEFIKNIRLNDQLTSNEQYKINLIDGGDTRTVGKQTMRVNITTKDGLVSEEVEVTYQVKWGDTFVLKGLKESTVGAFSLLKSNDQWQIKASQGVEGTELDEPVNNYFGRGTFYSIEILQGTTNKFRYEVIGNQSIRESIYGFNEGKPLDVNEGDVIKVYHADSVGKNLLMKDELVKDYTMGSDYAYYEVTEYGLEPILAVAADSMPQEFTLGEDSSNVDGSKLINSITVNGTIVASNLYTVKQMSDFDTSVAGSQTIKVRIDTKDGLVSKELDVPYEVKWGKTILIKAQNGQSAGAFSLYAGTSSTNRVLVFNQGLKTDLKTPISTDSSLYYSIEIVREGRSVYSQEIPGYATLEEVMANFGSKQKLNVQAGDIIKLYHPQRSDGSSVLLVNEIEKDYTYGSPYANYRITSYGFEPMPVIETVGPNKVFSLMENTQNIDLSQLLANITINGERVESKNYKITQLSKMDTSTVGKREVKLNLKPEDGSADIELDVPYEVAWGSTIQLKNQDGDTVGAYSLIKENKQIKLRSLQGEDGSDLSNRITEYDDMEIYYGIEVFTNNSSKYKYEVRGTQTIEQSINRFNSGEPLKVSVGDQIKVYHADPSGNVLMAEEEERNYTYGSNYAYYNVTEYGFEPTGDFTVTPAEAKIVIDTKRVDLKNLLKEVKVNGKELPKTAYTVALDPETEIDTSSRES</sequence>
<dbReference type="InterPro" id="IPR059115">
    <property type="entry name" value="Rib"/>
</dbReference>
<accession>I6SEU7</accession>
<dbReference type="AlphaFoldDB" id="I6SEU7"/>
<dbReference type="EMBL" id="CP003504">
    <property type="protein sequence ID" value="AFM71148.1"/>
    <property type="molecule type" value="Genomic_DNA"/>
</dbReference>
<evidence type="ECO:0000313" key="3">
    <source>
        <dbReference type="Proteomes" id="UP000002895"/>
    </source>
</evidence>
<name>I6SEU7_ENTHA</name>
<evidence type="ECO:0000259" key="1">
    <source>
        <dbReference type="Pfam" id="PF08428"/>
    </source>
</evidence>
<organism evidence="2 3">
    <name type="scientific">Enterococcus hirae (strain ATCC 9790 / DSM 20160 / JCM 8729 / LMG 6399 / NBRC 3181 / NCIMB 6459 / NCDO 1258 / NCTC 12367 / WDCM 00089 / R)</name>
    <dbReference type="NCBI Taxonomy" id="768486"/>
    <lineage>
        <taxon>Bacteria</taxon>
        <taxon>Bacillati</taxon>
        <taxon>Bacillota</taxon>
        <taxon>Bacilli</taxon>
        <taxon>Lactobacillales</taxon>
        <taxon>Enterococcaceae</taxon>
        <taxon>Enterococcus</taxon>
    </lineage>
</organism>
<dbReference type="eggNOG" id="COG5492">
    <property type="taxonomic scope" value="Bacteria"/>
</dbReference>
<dbReference type="KEGG" id="ehr:EHR_11345"/>
<dbReference type="PATRIC" id="fig|768486.3.peg.2145"/>
<feature type="domain" description="Rib" evidence="1">
    <location>
        <begin position="186"/>
        <end position="248"/>
    </location>
</feature>
<dbReference type="HOGENOM" id="CLU_249132_0_0_9"/>
<dbReference type="Proteomes" id="UP000002895">
    <property type="component" value="Chromosome"/>
</dbReference>
<keyword evidence="3" id="KW-1185">Reference proteome</keyword>
<dbReference type="Pfam" id="PF08428">
    <property type="entry name" value="Rib"/>
    <property type="match status" value="1"/>
</dbReference>